<comment type="caution">
    <text evidence="2">The sequence shown here is derived from an EMBL/GenBank/DDBJ whole genome shotgun (WGS) entry which is preliminary data.</text>
</comment>
<sequence>MMLSWTCERDNGYGNLDQRKARYGDDHFSIITKFMVYKSVGWMRSLKKRAHTRRGAGTEPRGTSPFCNQTEGDKSAEEKEEASEVGTKAGEGAILKPREAQHL</sequence>
<dbReference type="AlphaFoldDB" id="A0A5N4DGG4"/>
<evidence type="ECO:0000313" key="2">
    <source>
        <dbReference type="EMBL" id="KAB1270156.1"/>
    </source>
</evidence>
<proteinExistence type="predicted"/>
<organism evidence="2 3">
    <name type="scientific">Camelus dromedarius</name>
    <name type="common">Dromedary</name>
    <name type="synonym">Arabian camel</name>
    <dbReference type="NCBI Taxonomy" id="9838"/>
    <lineage>
        <taxon>Eukaryota</taxon>
        <taxon>Metazoa</taxon>
        <taxon>Chordata</taxon>
        <taxon>Craniata</taxon>
        <taxon>Vertebrata</taxon>
        <taxon>Euteleostomi</taxon>
        <taxon>Mammalia</taxon>
        <taxon>Eutheria</taxon>
        <taxon>Laurasiatheria</taxon>
        <taxon>Artiodactyla</taxon>
        <taxon>Tylopoda</taxon>
        <taxon>Camelidae</taxon>
        <taxon>Camelus</taxon>
    </lineage>
</organism>
<evidence type="ECO:0000313" key="3">
    <source>
        <dbReference type="Proteomes" id="UP000299084"/>
    </source>
</evidence>
<name>A0A5N4DGG4_CAMDR</name>
<reference evidence="2 3" key="1">
    <citation type="journal article" date="2019" name="Mol. Ecol. Resour.">
        <title>Improving Illumina assemblies with Hi-C and long reads: an example with the North African dromedary.</title>
        <authorList>
            <person name="Elbers J.P."/>
            <person name="Rogers M.F."/>
            <person name="Perelman P.L."/>
            <person name="Proskuryakova A.A."/>
            <person name="Serdyukova N.A."/>
            <person name="Johnson W.E."/>
            <person name="Horin P."/>
            <person name="Corander J."/>
            <person name="Murphy D."/>
            <person name="Burger P.A."/>
        </authorList>
    </citation>
    <scope>NUCLEOTIDE SEQUENCE [LARGE SCALE GENOMIC DNA]</scope>
    <source>
        <strain evidence="2">Drom800</strain>
        <tissue evidence="2">Blood</tissue>
    </source>
</reference>
<dbReference type="EMBL" id="JWIN03000012">
    <property type="protein sequence ID" value="KAB1270156.1"/>
    <property type="molecule type" value="Genomic_DNA"/>
</dbReference>
<feature type="region of interest" description="Disordered" evidence="1">
    <location>
        <begin position="50"/>
        <end position="103"/>
    </location>
</feature>
<keyword evidence="3" id="KW-1185">Reference proteome</keyword>
<protein>
    <submittedName>
        <fullName evidence="2">Uncharacterized protein</fullName>
    </submittedName>
</protein>
<gene>
    <name evidence="2" type="ORF">Cadr_000017352</name>
</gene>
<accession>A0A5N4DGG4</accession>
<evidence type="ECO:0000256" key="1">
    <source>
        <dbReference type="SAM" id="MobiDB-lite"/>
    </source>
</evidence>
<dbReference type="Proteomes" id="UP000299084">
    <property type="component" value="Unassembled WGS sequence"/>
</dbReference>